<dbReference type="Pfam" id="PF13439">
    <property type="entry name" value="Glyco_transf_4"/>
    <property type="match status" value="1"/>
</dbReference>
<gene>
    <name evidence="2" type="ORF">OCC_13850</name>
</gene>
<proteinExistence type="predicted"/>
<dbReference type="AlphaFoldDB" id="S5ZTP6"/>
<dbReference type="InterPro" id="IPR028098">
    <property type="entry name" value="Glyco_trans_4-like_N"/>
</dbReference>
<dbReference type="Gene3D" id="3.40.50.2000">
    <property type="entry name" value="Glycogen Phosphorylase B"/>
    <property type="match status" value="1"/>
</dbReference>
<dbReference type="EMBL" id="CP006670">
    <property type="protein sequence ID" value="AGT34254.1"/>
    <property type="molecule type" value="Genomic_DNA"/>
</dbReference>
<dbReference type="STRING" id="523849.OCC_13850"/>
<reference evidence="2 3" key="1">
    <citation type="journal article" date="2012" name="J. Bacteriol.">
        <title>Genome sequence of the model hyperthermophilic archaeon Thermococcus litoralis NS-C.</title>
        <authorList>
            <person name="Gardner A.F."/>
            <person name="Kumar S."/>
            <person name="Perler F.B."/>
        </authorList>
    </citation>
    <scope>NUCLEOTIDE SEQUENCE [LARGE SCALE GENOMIC DNA]</scope>
    <source>
        <strain evidence="3">ATCC 51850 / DSM 5473 / JCM 8560 / NS-C</strain>
    </source>
</reference>
<dbReference type="HOGENOM" id="CLU_2140329_0_0_2"/>
<protein>
    <recommendedName>
        <fullName evidence="1">Glycosyltransferase subfamily 4-like N-terminal domain-containing protein</fullName>
    </recommendedName>
</protein>
<dbReference type="Proteomes" id="UP000015502">
    <property type="component" value="Chromosome"/>
</dbReference>
<keyword evidence="3" id="KW-1185">Reference proteome</keyword>
<evidence type="ECO:0000259" key="1">
    <source>
        <dbReference type="Pfam" id="PF13439"/>
    </source>
</evidence>
<dbReference type="PaxDb" id="523849-OCC_13850"/>
<dbReference type="KEGG" id="tlt:OCC_13850"/>
<dbReference type="GeneID" id="16549400"/>
<evidence type="ECO:0000313" key="3">
    <source>
        <dbReference type="Proteomes" id="UP000015502"/>
    </source>
</evidence>
<accession>S5ZTP6</accession>
<organism evidence="2 3">
    <name type="scientific">Thermococcus litoralis (strain ATCC 51850 / DSM 5473 / JCM 8560 / NS-C)</name>
    <dbReference type="NCBI Taxonomy" id="523849"/>
    <lineage>
        <taxon>Archaea</taxon>
        <taxon>Methanobacteriati</taxon>
        <taxon>Methanobacteriota</taxon>
        <taxon>Thermococci</taxon>
        <taxon>Thermococcales</taxon>
        <taxon>Thermococcaceae</taxon>
        <taxon>Thermococcus</taxon>
    </lineage>
</organism>
<feature type="domain" description="Glycosyltransferase subfamily 4-like N-terminal" evidence="1">
    <location>
        <begin position="15"/>
        <end position="90"/>
    </location>
</feature>
<evidence type="ECO:0000313" key="2">
    <source>
        <dbReference type="EMBL" id="AGT34254.1"/>
    </source>
</evidence>
<dbReference type="SUPFAM" id="SSF53756">
    <property type="entry name" value="UDP-Glycosyltransferase/glycogen phosphorylase"/>
    <property type="match status" value="1"/>
</dbReference>
<name>S5ZTP6_THELN</name>
<dbReference type="OrthoDB" id="132546at2157"/>
<dbReference type="RefSeq" id="WP_020953671.1">
    <property type="nucleotide sequence ID" value="NC_022084.1"/>
</dbReference>
<sequence>MKVALITKYFLPVKGGIENHCANLAIYLHKLGIDVEIHTSRDNLTERNILPTFEVFNSGVKVYRHSRFWKFSDIEKFDIVHLHNFNIFPHMLIFLKVIIQRKILNKKPPQLL</sequence>